<dbReference type="Proteomes" id="UP000712600">
    <property type="component" value="Unassembled WGS sequence"/>
</dbReference>
<proteinExistence type="predicted"/>
<gene>
    <name evidence="1" type="ORF">F2Q69_00046190</name>
</gene>
<comment type="caution">
    <text evidence="1">The sequence shown here is derived from an EMBL/GenBank/DDBJ whole genome shotgun (WGS) entry which is preliminary data.</text>
</comment>
<protein>
    <submittedName>
        <fullName evidence="1">Uncharacterized protein</fullName>
    </submittedName>
</protein>
<reference evidence="1" key="1">
    <citation type="submission" date="2019-12" db="EMBL/GenBank/DDBJ databases">
        <title>Genome sequencing and annotation of Brassica cretica.</title>
        <authorList>
            <person name="Studholme D.J."/>
            <person name="Sarris P."/>
        </authorList>
    </citation>
    <scope>NUCLEOTIDE SEQUENCE</scope>
    <source>
        <strain evidence="1">PFS-109/04</strain>
        <tissue evidence="1">Leaf</tissue>
    </source>
</reference>
<accession>A0A8S9PPX0</accession>
<dbReference type="EMBL" id="QGKX02001347">
    <property type="protein sequence ID" value="KAF3524025.1"/>
    <property type="molecule type" value="Genomic_DNA"/>
</dbReference>
<evidence type="ECO:0000313" key="1">
    <source>
        <dbReference type="EMBL" id="KAF3524025.1"/>
    </source>
</evidence>
<dbReference type="AlphaFoldDB" id="A0A8S9PPX0"/>
<name>A0A8S9PPX0_BRACR</name>
<organism evidence="1 2">
    <name type="scientific">Brassica cretica</name>
    <name type="common">Mustard</name>
    <dbReference type="NCBI Taxonomy" id="69181"/>
    <lineage>
        <taxon>Eukaryota</taxon>
        <taxon>Viridiplantae</taxon>
        <taxon>Streptophyta</taxon>
        <taxon>Embryophyta</taxon>
        <taxon>Tracheophyta</taxon>
        <taxon>Spermatophyta</taxon>
        <taxon>Magnoliopsida</taxon>
        <taxon>eudicotyledons</taxon>
        <taxon>Gunneridae</taxon>
        <taxon>Pentapetalae</taxon>
        <taxon>rosids</taxon>
        <taxon>malvids</taxon>
        <taxon>Brassicales</taxon>
        <taxon>Brassicaceae</taxon>
        <taxon>Brassiceae</taxon>
        <taxon>Brassica</taxon>
    </lineage>
</organism>
<sequence>MIRPLQTSGSHQSGITSSNIFRHFFFYRPTSSVKMQDVCPEVVADVVANADDMLSGVDHVESRCIEERGVNDKIAMRVVGKDTDTEDDFIEREKLLSVVLVVLKPLLKYLTEERHKRCSLGIFQ</sequence>
<evidence type="ECO:0000313" key="2">
    <source>
        <dbReference type="Proteomes" id="UP000712600"/>
    </source>
</evidence>